<dbReference type="InterPro" id="IPR001406">
    <property type="entry name" value="PsdUridine_synth_TruA"/>
</dbReference>
<dbReference type="SUPFAM" id="SSF55120">
    <property type="entry name" value="Pseudouridine synthase"/>
    <property type="match status" value="1"/>
</dbReference>
<dbReference type="PANTHER" id="PTHR11142">
    <property type="entry name" value="PSEUDOURIDYLATE SYNTHASE"/>
    <property type="match status" value="1"/>
</dbReference>
<keyword evidence="8" id="KW-1185">Reference proteome</keyword>
<dbReference type="InterPro" id="IPR020097">
    <property type="entry name" value="PsdUridine_synth_TruA_a/b_dom"/>
</dbReference>
<dbReference type="GO" id="GO:0005634">
    <property type="term" value="C:nucleus"/>
    <property type="evidence" value="ECO:0007669"/>
    <property type="project" value="TreeGrafter"/>
</dbReference>
<accession>T1KZL4</accession>
<keyword evidence="4" id="KW-0175">Coiled coil</keyword>
<dbReference type="FunFam" id="3.30.70.580:FF:000007">
    <property type="entry name" value="tRNA pseudouridine synthase"/>
    <property type="match status" value="1"/>
</dbReference>
<dbReference type="Proteomes" id="UP000015104">
    <property type="component" value="Unassembled WGS sequence"/>
</dbReference>
<evidence type="ECO:0000256" key="5">
    <source>
        <dbReference type="SAM" id="SignalP"/>
    </source>
</evidence>
<dbReference type="GO" id="GO:1990481">
    <property type="term" value="P:mRNA pseudouridine synthesis"/>
    <property type="evidence" value="ECO:0007669"/>
    <property type="project" value="TreeGrafter"/>
</dbReference>
<dbReference type="EnsemblMetazoa" id="tetur28g02020.1">
    <property type="protein sequence ID" value="tetur28g02020.1"/>
    <property type="gene ID" value="tetur28g02020"/>
</dbReference>
<dbReference type="GO" id="GO:0005737">
    <property type="term" value="C:cytoplasm"/>
    <property type="evidence" value="ECO:0007669"/>
    <property type="project" value="TreeGrafter"/>
</dbReference>
<dbReference type="GO" id="GO:0031119">
    <property type="term" value="P:tRNA pseudouridine synthesis"/>
    <property type="evidence" value="ECO:0007669"/>
    <property type="project" value="TreeGrafter"/>
</dbReference>
<dbReference type="PANTHER" id="PTHR11142:SF5">
    <property type="entry name" value="TRNA PSEUDOURIDINE(38_39) SYNTHASE"/>
    <property type="match status" value="1"/>
</dbReference>
<evidence type="ECO:0000256" key="1">
    <source>
        <dbReference type="ARBA" id="ARBA00009375"/>
    </source>
</evidence>
<dbReference type="GO" id="GO:0009982">
    <property type="term" value="F:pseudouridine synthase activity"/>
    <property type="evidence" value="ECO:0007669"/>
    <property type="project" value="InterPro"/>
</dbReference>
<feature type="coiled-coil region" evidence="4">
    <location>
        <begin position="144"/>
        <end position="171"/>
    </location>
</feature>
<dbReference type="InterPro" id="IPR020094">
    <property type="entry name" value="TruA/RsuA/RluB/E/F_N"/>
</dbReference>
<dbReference type="HAMAP" id="MF_00171">
    <property type="entry name" value="TruA"/>
    <property type="match status" value="1"/>
</dbReference>
<dbReference type="Pfam" id="PF01416">
    <property type="entry name" value="PseudoU_synth_1"/>
    <property type="match status" value="1"/>
</dbReference>
<dbReference type="InterPro" id="IPR020103">
    <property type="entry name" value="PsdUridine_synth_cat_dom_sf"/>
</dbReference>
<evidence type="ECO:0000256" key="3">
    <source>
        <dbReference type="ARBA" id="ARBA00023235"/>
    </source>
</evidence>
<feature type="domain" description="Pseudouridine synthase I TruA alpha/beta" evidence="6">
    <location>
        <begin position="349"/>
        <end position="463"/>
    </location>
</feature>
<keyword evidence="2" id="KW-0819">tRNA processing</keyword>
<dbReference type="NCBIfam" id="TIGR00071">
    <property type="entry name" value="hisT_truA"/>
    <property type="match status" value="1"/>
</dbReference>
<sequence length="547" mass="62974">MDKISWCFFIFLMVEVSLGTEFETDFAPELTTEFTTESATENPSIEGLLESPEATIGNNTEQSNEMFNVYLVQKHDGSRELCFPLNFTDSFSTLADQYMVKNNLPVNNKPNHLRSKRTTSAFRKLLKLKRKIDLSASDLESLSKQELISRINKLEANVRQLRSIIKKRQLDPDSSEKSGKVHKSREFDFTRYSKRHIALKFLYLGWDYQGYVVQEDTNNTIEDHVFQALLRTKLIEDRSSSNYHRCGRTDKGVSAFSQVISIDVRSKLKSGLGVSSLDEKCVDDSEIKDDEPQEIDYCGILNKVLPDEIRCLSWAPVRADFSARFDCKGRCYYYYFPASNLKIDKMKEAAQYLLGTHDFTNFCKKDTSRKEINNIRTIQKVDIFSFNQVKETADSSYSIYIAQIAASGFLWHQIRCIMTILFLVGEGKEDPDIVKKLLDVNNVTSKPQYMLASELPLVLFNTDWNPDDIGEWHYSSTLILDLIKHLQGLWTRQMIKCSMIRSMIEDIKHSLDIEVNCQHNILNSETCTKSHKPILERPRCGGENSQD</sequence>
<organism evidence="7 8">
    <name type="scientific">Tetranychus urticae</name>
    <name type="common">Two-spotted spider mite</name>
    <dbReference type="NCBI Taxonomy" id="32264"/>
    <lineage>
        <taxon>Eukaryota</taxon>
        <taxon>Metazoa</taxon>
        <taxon>Ecdysozoa</taxon>
        <taxon>Arthropoda</taxon>
        <taxon>Chelicerata</taxon>
        <taxon>Arachnida</taxon>
        <taxon>Acari</taxon>
        <taxon>Acariformes</taxon>
        <taxon>Trombidiformes</taxon>
        <taxon>Prostigmata</taxon>
        <taxon>Eleutherengona</taxon>
        <taxon>Raphignathae</taxon>
        <taxon>Tetranychoidea</taxon>
        <taxon>Tetranychidae</taxon>
        <taxon>Tetranychus</taxon>
    </lineage>
</organism>
<protein>
    <recommendedName>
        <fullName evidence="6">Pseudouridine synthase I TruA alpha/beta domain-containing protein</fullName>
    </recommendedName>
</protein>
<dbReference type="InterPro" id="IPR041707">
    <property type="entry name" value="Pus3-like"/>
</dbReference>
<dbReference type="STRING" id="32264.T1KZL4"/>
<keyword evidence="3" id="KW-0413">Isomerase</keyword>
<dbReference type="CDD" id="cd02569">
    <property type="entry name" value="PseudoU_synth_ScPus3"/>
    <property type="match status" value="1"/>
</dbReference>
<feature type="signal peptide" evidence="5">
    <location>
        <begin position="1"/>
        <end position="19"/>
    </location>
</feature>
<proteinExistence type="inferred from homology"/>
<dbReference type="AlphaFoldDB" id="T1KZL4"/>
<dbReference type="Gene3D" id="3.30.70.660">
    <property type="entry name" value="Pseudouridine synthase I, catalytic domain, C-terminal subdomain"/>
    <property type="match status" value="1"/>
</dbReference>
<reference evidence="7" key="2">
    <citation type="submission" date="2015-06" db="UniProtKB">
        <authorList>
            <consortium name="EnsemblMetazoa"/>
        </authorList>
    </citation>
    <scope>IDENTIFICATION</scope>
</reference>
<dbReference type="EMBL" id="CAEY01000742">
    <property type="status" value="NOT_ANNOTATED_CDS"/>
    <property type="molecule type" value="Genomic_DNA"/>
</dbReference>
<name>T1KZL4_TETUR</name>
<dbReference type="HOGENOM" id="CLU_3261167_0_0_1"/>
<dbReference type="Gene3D" id="3.30.70.580">
    <property type="entry name" value="Pseudouridine synthase I, catalytic domain, N-terminal subdomain"/>
    <property type="match status" value="1"/>
</dbReference>
<reference evidence="8" key="1">
    <citation type="submission" date="2011-08" db="EMBL/GenBank/DDBJ databases">
        <authorList>
            <person name="Rombauts S."/>
        </authorList>
    </citation>
    <scope>NUCLEOTIDE SEQUENCE</scope>
    <source>
        <strain evidence="8">London</strain>
    </source>
</reference>
<evidence type="ECO:0000313" key="7">
    <source>
        <dbReference type="EnsemblMetazoa" id="tetur28g02020.1"/>
    </source>
</evidence>
<evidence type="ECO:0000259" key="6">
    <source>
        <dbReference type="Pfam" id="PF01416"/>
    </source>
</evidence>
<keyword evidence="5" id="KW-0732">Signal</keyword>
<evidence type="ECO:0000256" key="4">
    <source>
        <dbReference type="SAM" id="Coils"/>
    </source>
</evidence>
<comment type="similarity">
    <text evidence="1">Belongs to the tRNA pseudouridine synthase TruA family.</text>
</comment>
<dbReference type="GO" id="GO:0003723">
    <property type="term" value="F:RNA binding"/>
    <property type="evidence" value="ECO:0007669"/>
    <property type="project" value="InterPro"/>
</dbReference>
<dbReference type="InterPro" id="IPR020095">
    <property type="entry name" value="PsdUridine_synth_TruA_C"/>
</dbReference>
<evidence type="ECO:0000313" key="8">
    <source>
        <dbReference type="Proteomes" id="UP000015104"/>
    </source>
</evidence>
<feature type="chain" id="PRO_5007729084" description="Pseudouridine synthase I TruA alpha/beta domain-containing protein" evidence="5">
    <location>
        <begin position="20"/>
        <end position="547"/>
    </location>
</feature>
<evidence type="ECO:0000256" key="2">
    <source>
        <dbReference type="ARBA" id="ARBA00022694"/>
    </source>
</evidence>